<dbReference type="Gene3D" id="2.40.10.120">
    <property type="match status" value="1"/>
</dbReference>
<dbReference type="SUPFAM" id="SSF50494">
    <property type="entry name" value="Trypsin-like serine proteases"/>
    <property type="match status" value="1"/>
</dbReference>
<dbReference type="Proteomes" id="UP000194266">
    <property type="component" value="Unassembled WGS sequence"/>
</dbReference>
<feature type="domain" description="PDZ" evidence="5">
    <location>
        <begin position="277"/>
        <end position="330"/>
    </location>
</feature>
<dbReference type="Gene3D" id="2.30.42.10">
    <property type="match status" value="1"/>
</dbReference>
<evidence type="ECO:0000313" key="6">
    <source>
        <dbReference type="EMBL" id="OSZ62260.1"/>
    </source>
</evidence>
<gene>
    <name evidence="6" type="ORF">OQI_00585</name>
</gene>
<evidence type="ECO:0000256" key="3">
    <source>
        <dbReference type="SAM" id="MobiDB-lite"/>
    </source>
</evidence>
<comment type="caution">
    <text evidence="6">The sequence shown here is derived from an EMBL/GenBank/DDBJ whole genome shotgun (WGS) entry which is preliminary data.</text>
</comment>
<dbReference type="Pfam" id="PF13180">
    <property type="entry name" value="PDZ_2"/>
    <property type="match status" value="1"/>
</dbReference>
<dbReference type="PRINTS" id="PR00834">
    <property type="entry name" value="PROTEASES2C"/>
</dbReference>
<evidence type="ECO:0000313" key="7">
    <source>
        <dbReference type="Proteomes" id="UP000194266"/>
    </source>
</evidence>
<name>A0ABX3YQN0_9ACTN</name>
<reference evidence="6 7" key="1">
    <citation type="submission" date="2016-12" db="EMBL/GenBank/DDBJ databases">
        <title>Genome Mining:The Detection of Biosynthetic Gene Clusters to Aid in the Expression of Curamycin A produced by Streptomyces sp. strain CZA14.</title>
        <authorList>
            <person name="Durrell K.A."/>
            <person name="Kirby B.M."/>
            <person name="Khan W."/>
            <person name="Mthethwa T."/>
            <person name="Le Roes-Hill M."/>
        </authorList>
    </citation>
    <scope>NUCLEOTIDE SEQUENCE [LARGE SCALE GENOMIC DNA]</scope>
    <source>
        <strain evidence="6 7">CZA14</strain>
    </source>
</reference>
<dbReference type="Pfam" id="PF13365">
    <property type="entry name" value="Trypsin_2"/>
    <property type="match status" value="1"/>
</dbReference>
<feature type="region of interest" description="Disordered" evidence="3">
    <location>
        <begin position="338"/>
        <end position="359"/>
    </location>
</feature>
<protein>
    <submittedName>
        <fullName evidence="6">Trypsin</fullName>
    </submittedName>
</protein>
<organism evidence="6 7">
    <name type="scientific">Streptomyces pharetrae CZA14</name>
    <dbReference type="NCBI Taxonomy" id="1144883"/>
    <lineage>
        <taxon>Bacteria</taxon>
        <taxon>Bacillati</taxon>
        <taxon>Actinomycetota</taxon>
        <taxon>Actinomycetes</taxon>
        <taxon>Kitasatosporales</taxon>
        <taxon>Streptomycetaceae</taxon>
        <taxon>Streptomyces</taxon>
    </lineage>
</organism>
<evidence type="ECO:0000259" key="5">
    <source>
        <dbReference type="Pfam" id="PF13180"/>
    </source>
</evidence>
<keyword evidence="4" id="KW-0732">Signal</keyword>
<feature type="chain" id="PRO_5047308918" evidence="4">
    <location>
        <begin position="27"/>
        <end position="359"/>
    </location>
</feature>
<dbReference type="SUPFAM" id="SSF50156">
    <property type="entry name" value="PDZ domain-like"/>
    <property type="match status" value="1"/>
</dbReference>
<sequence>MSVRAKSAVACASVLLLALGTTSAHGLPAGDPSPQELFEKAAPATVHILGEGGSGTGFVYDAGEGLILTNAHVVDGESVLKAVVDGEEPVPVRLLGSDPCEDLAVVKLNAPPQDLKELEFGDSDEVKAADTVTAIGYPQSFADDPISAKPVFTSGAVQSPDVAADPDPYYLPHYPETIQHSATLNPGNSGGPLLDTKGRVVGVNSLGHDEAQGQYYSITSEHAQRLLDGLAAGDMKNSPGWAVDSLEDPALSEFFQEPRDQRDVAAVQEQLLQQDVRGLFVLSTASNSPAEQANLFAGDVITAIKDTPVASVSDMCDVLQSSAAGEKLRIEGVYAFDDPEQQGDQVGEAWQTDLRLPGP</sequence>
<dbReference type="InterPro" id="IPR036034">
    <property type="entry name" value="PDZ_sf"/>
</dbReference>
<keyword evidence="1" id="KW-0645">Protease</keyword>
<evidence type="ECO:0000256" key="2">
    <source>
        <dbReference type="ARBA" id="ARBA00022801"/>
    </source>
</evidence>
<dbReference type="InterPro" id="IPR001478">
    <property type="entry name" value="PDZ"/>
</dbReference>
<accession>A0ABX3YQN0</accession>
<dbReference type="InterPro" id="IPR051201">
    <property type="entry name" value="Chloro_Bact_Ser_Proteases"/>
</dbReference>
<dbReference type="EMBL" id="MRYD01000002">
    <property type="protein sequence ID" value="OSZ62260.1"/>
    <property type="molecule type" value="Genomic_DNA"/>
</dbReference>
<dbReference type="PANTHER" id="PTHR43343:SF3">
    <property type="entry name" value="PROTEASE DO-LIKE 8, CHLOROPLASTIC"/>
    <property type="match status" value="1"/>
</dbReference>
<feature type="signal peptide" evidence="4">
    <location>
        <begin position="1"/>
        <end position="26"/>
    </location>
</feature>
<dbReference type="InterPro" id="IPR001940">
    <property type="entry name" value="Peptidase_S1C"/>
</dbReference>
<keyword evidence="7" id="KW-1185">Reference proteome</keyword>
<keyword evidence="2" id="KW-0378">Hydrolase</keyword>
<proteinExistence type="predicted"/>
<dbReference type="PANTHER" id="PTHR43343">
    <property type="entry name" value="PEPTIDASE S12"/>
    <property type="match status" value="1"/>
</dbReference>
<evidence type="ECO:0000256" key="4">
    <source>
        <dbReference type="SAM" id="SignalP"/>
    </source>
</evidence>
<dbReference type="RefSeq" id="WP_086167350.1">
    <property type="nucleotide sequence ID" value="NZ_MRYD01000002.1"/>
</dbReference>
<dbReference type="InterPro" id="IPR009003">
    <property type="entry name" value="Peptidase_S1_PA"/>
</dbReference>
<evidence type="ECO:0000256" key="1">
    <source>
        <dbReference type="ARBA" id="ARBA00022670"/>
    </source>
</evidence>